<keyword evidence="2" id="KW-0812">Transmembrane</keyword>
<dbReference type="EMBL" id="DS113541">
    <property type="protein sequence ID" value="EAY02274.1"/>
    <property type="molecule type" value="Genomic_DNA"/>
</dbReference>
<feature type="transmembrane region" description="Helical" evidence="2">
    <location>
        <begin position="121"/>
        <end position="141"/>
    </location>
</feature>
<keyword evidence="2" id="KW-1133">Transmembrane helix</keyword>
<dbReference type="InParanoid" id="A2EYJ8"/>
<dbReference type="AlphaFoldDB" id="A2EYJ8"/>
<organism evidence="3 4">
    <name type="scientific">Trichomonas vaginalis (strain ATCC PRA-98 / G3)</name>
    <dbReference type="NCBI Taxonomy" id="412133"/>
    <lineage>
        <taxon>Eukaryota</taxon>
        <taxon>Metamonada</taxon>
        <taxon>Parabasalia</taxon>
        <taxon>Trichomonadida</taxon>
        <taxon>Trichomonadidae</taxon>
        <taxon>Trichomonas</taxon>
    </lineage>
</organism>
<accession>A2EYJ8</accession>
<dbReference type="Proteomes" id="UP000001542">
    <property type="component" value="Unassembled WGS sequence"/>
</dbReference>
<dbReference type="VEuPathDB" id="TrichDB:TVAG_030900"/>
<keyword evidence="4" id="KW-1185">Reference proteome</keyword>
<sequence length="191" mass="21980">MKCKDGEAMIPGDSVCHQYICNKYDNFTLITPNYGDIDANFTNITCTKENAGKNFTIKLPEYLDVYKNITCIDPELFCRTVKLQEMHFVRDPFDPDLSVTQLDDPYAESQSARLTRVISQYTVVGITVIFVIIIIVFIVIFKYRSSHGDQEKFDNVETADRVRRSNKFNQTKQEEIEEVQDANSGDNYLSD</sequence>
<evidence type="ECO:0000256" key="2">
    <source>
        <dbReference type="SAM" id="Phobius"/>
    </source>
</evidence>
<keyword evidence="2" id="KW-0472">Membrane</keyword>
<dbReference type="VEuPathDB" id="TrichDB:TVAGG3_0586030"/>
<evidence type="ECO:0000256" key="1">
    <source>
        <dbReference type="SAM" id="MobiDB-lite"/>
    </source>
</evidence>
<evidence type="ECO:0000313" key="3">
    <source>
        <dbReference type="EMBL" id="EAY02274.1"/>
    </source>
</evidence>
<feature type="compositionally biased region" description="Polar residues" evidence="1">
    <location>
        <begin position="181"/>
        <end position="191"/>
    </location>
</feature>
<evidence type="ECO:0000313" key="4">
    <source>
        <dbReference type="Proteomes" id="UP000001542"/>
    </source>
</evidence>
<gene>
    <name evidence="3" type="ORF">TVAG_030900</name>
</gene>
<proteinExistence type="predicted"/>
<protein>
    <submittedName>
        <fullName evidence="3">Uncharacterized protein</fullName>
    </submittedName>
</protein>
<reference evidence="3" key="1">
    <citation type="submission" date="2006-10" db="EMBL/GenBank/DDBJ databases">
        <authorList>
            <person name="Amadeo P."/>
            <person name="Zhao Q."/>
            <person name="Wortman J."/>
            <person name="Fraser-Liggett C."/>
            <person name="Carlton J."/>
        </authorList>
    </citation>
    <scope>NUCLEOTIDE SEQUENCE</scope>
    <source>
        <strain evidence="3">G3</strain>
    </source>
</reference>
<reference evidence="3" key="2">
    <citation type="journal article" date="2007" name="Science">
        <title>Draft genome sequence of the sexually transmitted pathogen Trichomonas vaginalis.</title>
        <authorList>
            <person name="Carlton J.M."/>
            <person name="Hirt R.P."/>
            <person name="Silva J.C."/>
            <person name="Delcher A.L."/>
            <person name="Schatz M."/>
            <person name="Zhao Q."/>
            <person name="Wortman J.R."/>
            <person name="Bidwell S.L."/>
            <person name="Alsmark U.C.M."/>
            <person name="Besteiro S."/>
            <person name="Sicheritz-Ponten T."/>
            <person name="Noel C.J."/>
            <person name="Dacks J.B."/>
            <person name="Foster P.G."/>
            <person name="Simillion C."/>
            <person name="Van de Peer Y."/>
            <person name="Miranda-Saavedra D."/>
            <person name="Barton G.J."/>
            <person name="Westrop G.D."/>
            <person name="Mueller S."/>
            <person name="Dessi D."/>
            <person name="Fiori P.L."/>
            <person name="Ren Q."/>
            <person name="Paulsen I."/>
            <person name="Zhang H."/>
            <person name="Bastida-Corcuera F.D."/>
            <person name="Simoes-Barbosa A."/>
            <person name="Brown M.T."/>
            <person name="Hayes R.D."/>
            <person name="Mukherjee M."/>
            <person name="Okumura C.Y."/>
            <person name="Schneider R."/>
            <person name="Smith A.J."/>
            <person name="Vanacova S."/>
            <person name="Villalvazo M."/>
            <person name="Haas B.J."/>
            <person name="Pertea M."/>
            <person name="Feldblyum T.V."/>
            <person name="Utterback T.R."/>
            <person name="Shu C.L."/>
            <person name="Osoegawa K."/>
            <person name="de Jong P.J."/>
            <person name="Hrdy I."/>
            <person name="Horvathova L."/>
            <person name="Zubacova Z."/>
            <person name="Dolezal P."/>
            <person name="Malik S.B."/>
            <person name="Logsdon J.M. Jr."/>
            <person name="Henze K."/>
            <person name="Gupta A."/>
            <person name="Wang C.C."/>
            <person name="Dunne R.L."/>
            <person name="Upcroft J.A."/>
            <person name="Upcroft P."/>
            <person name="White O."/>
            <person name="Salzberg S.L."/>
            <person name="Tang P."/>
            <person name="Chiu C.-H."/>
            <person name="Lee Y.-S."/>
            <person name="Embley T.M."/>
            <person name="Coombs G.H."/>
            <person name="Mottram J.C."/>
            <person name="Tachezy J."/>
            <person name="Fraser-Liggett C.M."/>
            <person name="Johnson P.J."/>
        </authorList>
    </citation>
    <scope>NUCLEOTIDE SEQUENCE [LARGE SCALE GENOMIC DNA]</scope>
    <source>
        <strain evidence="3">G3</strain>
    </source>
</reference>
<name>A2EYJ8_TRIV3</name>
<feature type="region of interest" description="Disordered" evidence="1">
    <location>
        <begin position="164"/>
        <end position="191"/>
    </location>
</feature>